<proteinExistence type="predicted"/>
<dbReference type="RefSeq" id="WP_237873144.1">
    <property type="nucleotide sequence ID" value="NZ_JAKLTY010000048.1"/>
</dbReference>
<dbReference type="EMBL" id="JAKLTY010000048">
    <property type="protein sequence ID" value="MCG2632769.1"/>
    <property type="molecule type" value="Genomic_DNA"/>
</dbReference>
<reference evidence="3" key="1">
    <citation type="submission" date="2022-01" db="EMBL/GenBank/DDBJ databases">
        <title>Genome sequnece data of strain Bradyrhizobium sp. nov.</title>
        <authorList>
            <person name="Zhang J."/>
        </authorList>
    </citation>
    <scope>NUCLEOTIDE SEQUENCE</scope>
    <source>
        <strain evidence="4">WYCCWR 12774</strain>
        <strain evidence="3">WYCCWR 13023</strain>
    </source>
</reference>
<keyword evidence="2" id="KW-0472">Membrane</keyword>
<evidence type="ECO:0000313" key="3">
    <source>
        <dbReference type="EMBL" id="MCG2632769.1"/>
    </source>
</evidence>
<keyword evidence="5" id="KW-1185">Reference proteome</keyword>
<comment type="caution">
    <text evidence="3">The sequence shown here is derived from an EMBL/GenBank/DDBJ whole genome shotgun (WGS) entry which is preliminary data.</text>
</comment>
<feature type="transmembrane region" description="Helical" evidence="2">
    <location>
        <begin position="20"/>
        <end position="38"/>
    </location>
</feature>
<dbReference type="Proteomes" id="UP001139054">
    <property type="component" value="Unassembled WGS sequence"/>
</dbReference>
<dbReference type="Proteomes" id="UP001139012">
    <property type="component" value="Unassembled WGS sequence"/>
</dbReference>
<dbReference type="AlphaFoldDB" id="A0A9X1RLE4"/>
<organism evidence="3 6">
    <name type="scientific">Bradyrhizobium zhengyangense</name>
    <dbReference type="NCBI Taxonomy" id="2911009"/>
    <lineage>
        <taxon>Bacteria</taxon>
        <taxon>Pseudomonadati</taxon>
        <taxon>Pseudomonadota</taxon>
        <taxon>Alphaproteobacteria</taxon>
        <taxon>Hyphomicrobiales</taxon>
        <taxon>Nitrobacteraceae</taxon>
        <taxon>Bradyrhizobium</taxon>
    </lineage>
</organism>
<evidence type="ECO:0000313" key="5">
    <source>
        <dbReference type="Proteomes" id="UP001139012"/>
    </source>
</evidence>
<keyword evidence="2" id="KW-0812">Transmembrane</keyword>
<keyword evidence="2" id="KW-1133">Transmembrane helix</keyword>
<evidence type="ECO:0000256" key="1">
    <source>
        <dbReference type="SAM" id="MobiDB-lite"/>
    </source>
</evidence>
<evidence type="ECO:0000313" key="6">
    <source>
        <dbReference type="Proteomes" id="UP001139054"/>
    </source>
</evidence>
<accession>A0A9X1RLE4</accession>
<name>A0A9X1RLE4_9BRAD</name>
<protein>
    <submittedName>
        <fullName evidence="3">Uncharacterized protein</fullName>
    </submittedName>
</protein>
<dbReference type="EMBL" id="JAKLUA010000015">
    <property type="protein sequence ID" value="MCG2671750.1"/>
    <property type="molecule type" value="Genomic_DNA"/>
</dbReference>
<evidence type="ECO:0000313" key="4">
    <source>
        <dbReference type="EMBL" id="MCG2671750.1"/>
    </source>
</evidence>
<gene>
    <name evidence="4" type="ORF">L6637_32875</name>
    <name evidence="3" type="ORF">L6654_39925</name>
</gene>
<evidence type="ECO:0000256" key="2">
    <source>
        <dbReference type="SAM" id="Phobius"/>
    </source>
</evidence>
<sequence>MIKDQFTFSARAEGTHKTLINLLAVTLGGVVALAPFAARGSEATSPLRAAKSGFEQIALPPIPYLDTMPWLTWPQAPSTMKVDTLLSPVLDAPRLRFDLLPTQREGAPPATSQSGWSGRPIRPLQTSV</sequence>
<feature type="region of interest" description="Disordered" evidence="1">
    <location>
        <begin position="100"/>
        <end position="128"/>
    </location>
</feature>